<keyword evidence="3 7" id="KW-0812">Transmembrane</keyword>
<keyword evidence="2" id="KW-1003">Cell membrane</keyword>
<evidence type="ECO:0000313" key="10">
    <source>
        <dbReference type="EMBL" id="GII35757.1"/>
    </source>
</evidence>
<evidence type="ECO:0000256" key="2">
    <source>
        <dbReference type="ARBA" id="ARBA00022475"/>
    </source>
</evidence>
<keyword evidence="4 7" id="KW-1133">Transmembrane helix</keyword>
<dbReference type="EMBL" id="BOOP01000003">
    <property type="protein sequence ID" value="GII35757.1"/>
    <property type="molecule type" value="Genomic_DNA"/>
</dbReference>
<feature type="domain" description="MacB-like periplasmic core" evidence="9">
    <location>
        <begin position="28"/>
        <end position="191"/>
    </location>
</feature>
<evidence type="ECO:0000256" key="7">
    <source>
        <dbReference type="SAM" id="Phobius"/>
    </source>
</evidence>
<keyword evidence="11" id="KW-1185">Reference proteome</keyword>
<feature type="transmembrane region" description="Helical" evidence="7">
    <location>
        <begin position="358"/>
        <end position="377"/>
    </location>
</feature>
<dbReference type="Proteomes" id="UP000622547">
    <property type="component" value="Unassembled WGS sequence"/>
</dbReference>
<evidence type="ECO:0000313" key="11">
    <source>
        <dbReference type="Proteomes" id="UP000622547"/>
    </source>
</evidence>
<keyword evidence="5 7" id="KW-0472">Membrane</keyword>
<evidence type="ECO:0000256" key="1">
    <source>
        <dbReference type="ARBA" id="ARBA00004651"/>
    </source>
</evidence>
<feature type="transmembrane region" description="Helical" evidence="7">
    <location>
        <begin position="324"/>
        <end position="346"/>
    </location>
</feature>
<dbReference type="PANTHER" id="PTHR30572">
    <property type="entry name" value="MEMBRANE COMPONENT OF TRANSPORTER-RELATED"/>
    <property type="match status" value="1"/>
</dbReference>
<dbReference type="Pfam" id="PF12704">
    <property type="entry name" value="MacB_PCD"/>
    <property type="match status" value="1"/>
</dbReference>
<protein>
    <submittedName>
        <fullName evidence="10">ABC transporter permease</fullName>
    </submittedName>
</protein>
<organism evidence="10 11">
    <name type="scientific">Planotetraspora phitsanulokensis</name>
    <dbReference type="NCBI Taxonomy" id="575192"/>
    <lineage>
        <taxon>Bacteria</taxon>
        <taxon>Bacillati</taxon>
        <taxon>Actinomycetota</taxon>
        <taxon>Actinomycetes</taxon>
        <taxon>Streptosporangiales</taxon>
        <taxon>Streptosporangiaceae</taxon>
        <taxon>Planotetraspora</taxon>
    </lineage>
</organism>
<dbReference type="InterPro" id="IPR003838">
    <property type="entry name" value="ABC3_permease_C"/>
</dbReference>
<dbReference type="InterPro" id="IPR025857">
    <property type="entry name" value="MacB_PCD"/>
</dbReference>
<comment type="subcellular location">
    <subcellularLocation>
        <location evidence="1">Cell membrane</location>
        <topology evidence="1">Multi-pass membrane protein</topology>
    </subcellularLocation>
</comment>
<accession>A0A8J3U2H8</accession>
<dbReference type="GO" id="GO:0022857">
    <property type="term" value="F:transmembrane transporter activity"/>
    <property type="evidence" value="ECO:0007669"/>
    <property type="project" value="TreeGrafter"/>
</dbReference>
<evidence type="ECO:0000256" key="3">
    <source>
        <dbReference type="ARBA" id="ARBA00022692"/>
    </source>
</evidence>
<evidence type="ECO:0000256" key="5">
    <source>
        <dbReference type="ARBA" id="ARBA00023136"/>
    </source>
</evidence>
<feature type="transmembrane region" description="Helical" evidence="7">
    <location>
        <begin position="29"/>
        <end position="49"/>
    </location>
</feature>
<dbReference type="RefSeq" id="WP_204071488.1">
    <property type="nucleotide sequence ID" value="NZ_BAABHI010000012.1"/>
</dbReference>
<evidence type="ECO:0000259" key="9">
    <source>
        <dbReference type="Pfam" id="PF12704"/>
    </source>
</evidence>
<name>A0A8J3U2H8_9ACTN</name>
<dbReference type="Pfam" id="PF02687">
    <property type="entry name" value="FtsX"/>
    <property type="match status" value="1"/>
</dbReference>
<dbReference type="GO" id="GO:0005886">
    <property type="term" value="C:plasma membrane"/>
    <property type="evidence" value="ECO:0007669"/>
    <property type="project" value="UniProtKB-SubCell"/>
</dbReference>
<gene>
    <name evidence="10" type="ORF">Pph01_07600</name>
</gene>
<evidence type="ECO:0000256" key="6">
    <source>
        <dbReference type="ARBA" id="ARBA00038076"/>
    </source>
</evidence>
<dbReference type="AlphaFoldDB" id="A0A8J3U2H8"/>
<comment type="caution">
    <text evidence="10">The sequence shown here is derived from an EMBL/GenBank/DDBJ whole genome shotgun (WGS) entry which is preliminary data.</text>
</comment>
<proteinExistence type="inferred from homology"/>
<feature type="domain" description="ABC3 transporter permease C-terminal" evidence="8">
    <location>
        <begin position="275"/>
        <end position="386"/>
    </location>
</feature>
<evidence type="ECO:0000256" key="4">
    <source>
        <dbReference type="ARBA" id="ARBA00022989"/>
    </source>
</evidence>
<dbReference type="PANTHER" id="PTHR30572:SF4">
    <property type="entry name" value="ABC TRANSPORTER PERMEASE YTRF"/>
    <property type="match status" value="1"/>
</dbReference>
<evidence type="ECO:0000259" key="8">
    <source>
        <dbReference type="Pfam" id="PF02687"/>
    </source>
</evidence>
<feature type="transmembrane region" description="Helical" evidence="7">
    <location>
        <begin position="271"/>
        <end position="296"/>
    </location>
</feature>
<sequence>MTTPVSRLRAGDLVPLATVGLRSRRTRTALSTLGIAIGIAATVAVLGITRSSQSELLDRIDRLGTNLLTVAELGGNEEPLPPNARTSIARTDGVERVTATAQLHDTGVYRNDRIPAGQSGGMEVRVTETTLLSTLDGHLAAGRFLTPATSGYPVVVLGHGAAETLGIAHLDPATRVWLGDRWFTVAGILQPVELAPEIDRSALIGTGIAASLGYTGHPTLLYLRAATEHVTKTAGLLARAVNPQFPQEVAVTRPSDALESRLLVADSTTSLLLGLGTVALLVGGIGIANVMVISVLERRTEIGLRRALGATRPHIATQFLLESLLLAVLGGLTGTVLGSVATYITAINHHWQPLIPPTGIAAGLGAAVLIGALAGLYPATRAARLAPTDALRSA</sequence>
<comment type="similarity">
    <text evidence="6">Belongs to the ABC-4 integral membrane protein family.</text>
</comment>
<dbReference type="InterPro" id="IPR050250">
    <property type="entry name" value="Macrolide_Exporter_MacB"/>
</dbReference>
<reference evidence="10 11" key="1">
    <citation type="submission" date="2021-01" db="EMBL/GenBank/DDBJ databases">
        <title>Whole genome shotgun sequence of Planotetraspora phitsanulokensis NBRC 104273.</title>
        <authorList>
            <person name="Komaki H."/>
            <person name="Tamura T."/>
        </authorList>
    </citation>
    <scope>NUCLEOTIDE SEQUENCE [LARGE SCALE GENOMIC DNA]</scope>
    <source>
        <strain evidence="10 11">NBRC 104273</strain>
    </source>
</reference>